<dbReference type="PANTHER" id="PTHR46014">
    <property type="entry name" value="TETRATRICOPEPTIDE REPEAT PROTEIN 1"/>
    <property type="match status" value="1"/>
</dbReference>
<gene>
    <name evidence="2" type="ORF">TVAG_044480</name>
</gene>
<reference evidence="2" key="2">
    <citation type="journal article" date="2007" name="Science">
        <title>Draft genome sequence of the sexually transmitted pathogen Trichomonas vaginalis.</title>
        <authorList>
            <person name="Carlton J.M."/>
            <person name="Hirt R.P."/>
            <person name="Silva J.C."/>
            <person name="Delcher A.L."/>
            <person name="Schatz M."/>
            <person name="Zhao Q."/>
            <person name="Wortman J.R."/>
            <person name="Bidwell S.L."/>
            <person name="Alsmark U.C.M."/>
            <person name="Besteiro S."/>
            <person name="Sicheritz-Ponten T."/>
            <person name="Noel C.J."/>
            <person name="Dacks J.B."/>
            <person name="Foster P.G."/>
            <person name="Simillion C."/>
            <person name="Van de Peer Y."/>
            <person name="Miranda-Saavedra D."/>
            <person name="Barton G.J."/>
            <person name="Westrop G.D."/>
            <person name="Mueller S."/>
            <person name="Dessi D."/>
            <person name="Fiori P.L."/>
            <person name="Ren Q."/>
            <person name="Paulsen I."/>
            <person name="Zhang H."/>
            <person name="Bastida-Corcuera F.D."/>
            <person name="Simoes-Barbosa A."/>
            <person name="Brown M.T."/>
            <person name="Hayes R.D."/>
            <person name="Mukherjee M."/>
            <person name="Okumura C.Y."/>
            <person name="Schneider R."/>
            <person name="Smith A.J."/>
            <person name="Vanacova S."/>
            <person name="Villalvazo M."/>
            <person name="Haas B.J."/>
            <person name="Pertea M."/>
            <person name="Feldblyum T.V."/>
            <person name="Utterback T.R."/>
            <person name="Shu C.L."/>
            <person name="Osoegawa K."/>
            <person name="de Jong P.J."/>
            <person name="Hrdy I."/>
            <person name="Horvathova L."/>
            <person name="Zubacova Z."/>
            <person name="Dolezal P."/>
            <person name="Malik S.B."/>
            <person name="Logsdon J.M. Jr."/>
            <person name="Henze K."/>
            <person name="Gupta A."/>
            <person name="Wang C.C."/>
            <person name="Dunne R.L."/>
            <person name="Upcroft J.A."/>
            <person name="Upcroft P."/>
            <person name="White O."/>
            <person name="Salzberg S.L."/>
            <person name="Tang P."/>
            <person name="Chiu C.-H."/>
            <person name="Lee Y.-S."/>
            <person name="Embley T.M."/>
            <person name="Coombs G.H."/>
            <person name="Mottram J.C."/>
            <person name="Tachezy J."/>
            <person name="Fraser-Liggett C.M."/>
            <person name="Johnson P.J."/>
        </authorList>
    </citation>
    <scope>NUCLEOTIDE SEQUENCE [LARGE SCALE GENOMIC DNA]</scope>
    <source>
        <strain evidence="2">G3</strain>
    </source>
</reference>
<reference evidence="2" key="1">
    <citation type="submission" date="2006-10" db="EMBL/GenBank/DDBJ databases">
        <authorList>
            <person name="Amadeo P."/>
            <person name="Zhao Q."/>
            <person name="Wortman J."/>
            <person name="Fraser-Liggett C."/>
            <person name="Carlton J."/>
        </authorList>
    </citation>
    <scope>NUCLEOTIDE SEQUENCE</scope>
    <source>
        <strain evidence="2">G3</strain>
    </source>
</reference>
<dbReference type="STRING" id="5722.A2EY20"/>
<accession>A2EY20</accession>
<dbReference type="SUPFAM" id="SSF48452">
    <property type="entry name" value="TPR-like"/>
    <property type="match status" value="1"/>
</dbReference>
<name>A2EY20_TRIV3</name>
<dbReference type="RefSeq" id="XP_001314688.1">
    <property type="nucleotide sequence ID" value="XM_001314655.1"/>
</dbReference>
<evidence type="ECO:0000313" key="2">
    <source>
        <dbReference type="EMBL" id="EAY02430.1"/>
    </source>
</evidence>
<dbReference type="VEuPathDB" id="TrichDB:TVAG_044480"/>
<dbReference type="PANTHER" id="PTHR46014:SF1">
    <property type="entry name" value="TETRATRICOPEPTIDE REPEAT PROTEIN 1"/>
    <property type="match status" value="1"/>
</dbReference>
<dbReference type="VEuPathDB" id="TrichDB:TVAGG3_0300850"/>
<organism evidence="2 3">
    <name type="scientific">Trichomonas vaginalis (strain ATCC PRA-98 / G3)</name>
    <dbReference type="NCBI Taxonomy" id="412133"/>
    <lineage>
        <taxon>Eukaryota</taxon>
        <taxon>Metamonada</taxon>
        <taxon>Parabasalia</taxon>
        <taxon>Trichomonadida</taxon>
        <taxon>Trichomonadidae</taxon>
        <taxon>Trichomonas</taxon>
    </lineage>
</organism>
<dbReference type="SMART" id="SM00028">
    <property type="entry name" value="TPR"/>
    <property type="match status" value="3"/>
</dbReference>
<dbReference type="OrthoDB" id="1872379at2759"/>
<evidence type="ECO:0000256" key="1">
    <source>
        <dbReference type="SAM" id="Coils"/>
    </source>
</evidence>
<dbReference type="OMA" id="KSAIDDC"/>
<dbReference type="SMR" id="A2EY20"/>
<dbReference type="EMBL" id="DS113536">
    <property type="protein sequence ID" value="EAY02430.1"/>
    <property type="molecule type" value="Genomic_DNA"/>
</dbReference>
<evidence type="ECO:0000313" key="3">
    <source>
        <dbReference type="Proteomes" id="UP000001542"/>
    </source>
</evidence>
<dbReference type="eggNOG" id="KOG4234">
    <property type="taxonomic scope" value="Eukaryota"/>
</dbReference>
<feature type="coiled-coil region" evidence="1">
    <location>
        <begin position="92"/>
        <end position="141"/>
    </location>
</feature>
<protein>
    <submittedName>
        <fullName evidence="2">TPR Domain containing protein</fullName>
    </submittedName>
</protein>
<keyword evidence="3" id="KW-1185">Reference proteome</keyword>
<sequence length="180" mass="20805">MSMEQILENKNKGNEFYKQKQYEEARDTYTEAIVDAEQENSGCDNVTKSILYGNRAACFVALELPELCISDCNKSLEYQPNYTKVRLRKFWALRKVQKYNEALEEIKKAIEEDPSVETTHAKEYEECKKEAAEETEKLKTEAIGQLKDLGNKFLGLFGLSTDNFKLQQNENGGYNVQFQK</sequence>
<dbReference type="Gene3D" id="1.25.40.10">
    <property type="entry name" value="Tetratricopeptide repeat domain"/>
    <property type="match status" value="1"/>
</dbReference>
<dbReference type="InParanoid" id="A2EY20"/>
<dbReference type="FunCoup" id="A2EY20">
    <property type="interactions" value="181"/>
</dbReference>
<dbReference type="InterPro" id="IPR052769">
    <property type="entry name" value="TPR_domain_protein"/>
</dbReference>
<dbReference type="AlphaFoldDB" id="A2EY20"/>
<keyword evidence="1" id="KW-0175">Coiled coil</keyword>
<dbReference type="InterPro" id="IPR011990">
    <property type="entry name" value="TPR-like_helical_dom_sf"/>
</dbReference>
<proteinExistence type="predicted"/>
<dbReference type="Proteomes" id="UP000001542">
    <property type="component" value="Unassembled WGS sequence"/>
</dbReference>
<dbReference type="InterPro" id="IPR019734">
    <property type="entry name" value="TPR_rpt"/>
</dbReference>
<dbReference type="KEGG" id="tva:4760262"/>